<gene>
    <name evidence="1" type="ORF">D1639_00820</name>
</gene>
<name>A0A7C9JCE6_9BACT</name>
<accession>A0A7C9JCE6</accession>
<proteinExistence type="predicted"/>
<evidence type="ECO:0000313" key="1">
    <source>
        <dbReference type="EMBL" id="NBI33600.1"/>
    </source>
</evidence>
<sequence length="97" mass="10988">METEDKMTEVIRIRIEPEKKAALTELFRGRGTNVSQAVRAYFDEELESSAHPLDRFNLIMASADEKLAGYEAPEPSIESIVSYVERVREARARDSVA</sequence>
<evidence type="ECO:0008006" key="2">
    <source>
        <dbReference type="Google" id="ProtNLM"/>
    </source>
</evidence>
<organism evidence="1">
    <name type="scientific">Muribaculaceae bacterium Z82</name>
    <dbReference type="NCBI Taxonomy" id="2304548"/>
    <lineage>
        <taxon>Bacteria</taxon>
        <taxon>Pseudomonadati</taxon>
        <taxon>Bacteroidota</taxon>
        <taxon>Bacteroidia</taxon>
        <taxon>Bacteroidales</taxon>
        <taxon>Muribaculaceae</taxon>
    </lineage>
</organism>
<comment type="caution">
    <text evidence="1">The sequence shown here is derived from an EMBL/GenBank/DDBJ whole genome shotgun (WGS) entry which is preliminary data.</text>
</comment>
<dbReference type="AlphaFoldDB" id="A0A7C9JCE6"/>
<protein>
    <recommendedName>
        <fullName evidence="2">Antitoxin</fullName>
    </recommendedName>
</protein>
<dbReference type="EMBL" id="QWKH01000003">
    <property type="protein sequence ID" value="NBI33600.1"/>
    <property type="molecule type" value="Genomic_DNA"/>
</dbReference>
<reference evidence="1" key="1">
    <citation type="submission" date="2018-08" db="EMBL/GenBank/DDBJ databases">
        <title>Murine metabolic-syndrome-specific gut microbial biobank.</title>
        <authorList>
            <person name="Liu C."/>
        </authorList>
    </citation>
    <scope>NUCLEOTIDE SEQUENCE [LARGE SCALE GENOMIC DNA]</scope>
    <source>
        <strain evidence="1">Z82</strain>
    </source>
</reference>